<proteinExistence type="inferred from homology"/>
<evidence type="ECO:0000256" key="3">
    <source>
        <dbReference type="SAM" id="Phobius"/>
    </source>
</evidence>
<gene>
    <name evidence="5" type="ORF">CJ030_MR0G015476</name>
</gene>
<evidence type="ECO:0000259" key="4">
    <source>
        <dbReference type="PROSITE" id="PS51153"/>
    </source>
</evidence>
<keyword evidence="6" id="KW-1185">Reference proteome</keyword>
<dbReference type="AlphaFoldDB" id="A0A6A1UHI6"/>
<dbReference type="PANTHER" id="PTHR36766">
    <property type="entry name" value="PLANT BROAD-SPECTRUM MILDEW RESISTANCE PROTEIN RPW8"/>
    <property type="match status" value="1"/>
</dbReference>
<dbReference type="Pfam" id="PF00931">
    <property type="entry name" value="NB-ARC"/>
    <property type="match status" value="1"/>
</dbReference>
<dbReference type="InterPro" id="IPR027417">
    <property type="entry name" value="P-loop_NTPase"/>
</dbReference>
<evidence type="ECO:0000313" key="6">
    <source>
        <dbReference type="Proteomes" id="UP000516437"/>
    </source>
</evidence>
<evidence type="ECO:0000256" key="2">
    <source>
        <dbReference type="ARBA" id="ARBA00022821"/>
    </source>
</evidence>
<reference evidence="5 6" key="1">
    <citation type="journal article" date="2019" name="Plant Biotechnol. J.">
        <title>The red bayberry genome and genetic basis of sex determination.</title>
        <authorList>
            <person name="Jia H.M."/>
            <person name="Jia H.J."/>
            <person name="Cai Q.L."/>
            <person name="Wang Y."/>
            <person name="Zhao H.B."/>
            <person name="Yang W.F."/>
            <person name="Wang G.Y."/>
            <person name="Li Y.H."/>
            <person name="Zhan D.L."/>
            <person name="Shen Y.T."/>
            <person name="Niu Q.F."/>
            <person name="Chang L."/>
            <person name="Qiu J."/>
            <person name="Zhao L."/>
            <person name="Xie H.B."/>
            <person name="Fu W.Y."/>
            <person name="Jin J."/>
            <person name="Li X.W."/>
            <person name="Jiao Y."/>
            <person name="Zhou C.C."/>
            <person name="Tu T."/>
            <person name="Chai C.Y."/>
            <person name="Gao J.L."/>
            <person name="Fan L.J."/>
            <person name="van de Weg E."/>
            <person name="Wang J.Y."/>
            <person name="Gao Z.S."/>
        </authorList>
    </citation>
    <scope>NUCLEOTIDE SEQUENCE [LARGE SCALE GENOMIC DNA]</scope>
    <source>
        <tissue evidence="5">Leaves</tissue>
    </source>
</reference>
<dbReference type="PROSITE" id="PS51153">
    <property type="entry name" value="RPW8"/>
    <property type="match status" value="1"/>
</dbReference>
<dbReference type="InterPro" id="IPR008808">
    <property type="entry name" value="Powdery_mildew-R_dom"/>
</dbReference>
<sequence length="866" mass="98201">MAAAFVGSAALGAAFGQVFEVLYETVKVVTKKTATANAALERLKSTLDSLDPVVKATQQLNRGMGRPEDDIKHLIEQMKNGQELVRKYSNVPFWKFCVRYDYGDEVCQLEKALLGFFNLNARALSLKNEMEILKEVNHLRSQMSSVRMNSGISCAVPGPPDFPVGLDASLKELKMLLQKEEVSVLVLTAPGGCGKTALVTMLCQDEEIKGAYKDNILFVSVSKSPNLKVIVRNLFCRKVAREPEFQSDEEAINQLQQLLNQIKQENPILLILDDVWPGSESLLDKFKFPIPNYKILVTSRTAFPRFSSRYQLKPLNEEDAMKLFRHSAILEDGSQEIPNEDIINTIVKCCGGFPIALIVIGRSLCGESPVTWCNKLKDWSSGHSILECDDDDLLLCLQRSLEFSDKKIKSKYGVIMKECFVDLGSFPEDQKIRVGALIDMWAELYELDEDGSIIEISNRNLATFFMICWLGFVIFLLLASYCHLLILILLVMKITQYCWNKEELEFSISIYVGFSRRDASEVDSYYNGDFVLQHDLLRELAIHESSQETIDQRKKLIVEVSANNLPKWWKAPKQQPISAHLLSISTDEMFSSSWCNIQAPEVEVLVLNFQGKKYTLPEFVENMDKLKALIVTNYGFFHAELNNFHLLASVPYLKKIRLQKVSIHSLCNTPVKLMSLEKISLFMCNIGQMFRNCTIPISDCLPRLREINIDYCKDLVELPPDLCDIVGLEKLSITNCHMLSALPEGIGKLRNLKVLRLSSCTDLSELPESTRGLYNLSILDISGCLGISKLPKHIGELCNLTELNIEGCMRLRYPLPPSTMDLNKLKLVICDEERAKLWEPIKEVRQQLKIKVAKTDINLNWLTNRF</sequence>
<dbReference type="InterPro" id="IPR002182">
    <property type="entry name" value="NB-ARC"/>
</dbReference>
<dbReference type="Pfam" id="PF05659">
    <property type="entry name" value="RPW8"/>
    <property type="match status" value="1"/>
</dbReference>
<name>A0A6A1UHI6_9ROSI</name>
<dbReference type="Proteomes" id="UP000516437">
    <property type="component" value="Unassembled WGS sequence"/>
</dbReference>
<dbReference type="Gene3D" id="3.40.50.300">
    <property type="entry name" value="P-loop containing nucleotide triphosphate hydrolases"/>
    <property type="match status" value="1"/>
</dbReference>
<dbReference type="SUPFAM" id="SSF52540">
    <property type="entry name" value="P-loop containing nucleoside triphosphate hydrolases"/>
    <property type="match status" value="1"/>
</dbReference>
<feature type="domain" description="RPW8" evidence="4">
    <location>
        <begin position="4"/>
        <end position="155"/>
    </location>
</feature>
<comment type="similarity">
    <text evidence="1">Belongs to the disease resistance NB-LRR family.</text>
</comment>
<keyword evidence="3" id="KW-0472">Membrane</keyword>
<dbReference type="SUPFAM" id="SSF52058">
    <property type="entry name" value="L domain-like"/>
    <property type="match status" value="1"/>
</dbReference>
<dbReference type="GO" id="GO:0043531">
    <property type="term" value="F:ADP binding"/>
    <property type="evidence" value="ECO:0007669"/>
    <property type="project" value="InterPro"/>
</dbReference>
<dbReference type="GO" id="GO:0006952">
    <property type="term" value="P:defense response"/>
    <property type="evidence" value="ECO:0007669"/>
    <property type="project" value="UniProtKB-KW"/>
</dbReference>
<comment type="caution">
    <text evidence="5">The sequence shown here is derived from an EMBL/GenBank/DDBJ whole genome shotgun (WGS) entry which is preliminary data.</text>
</comment>
<organism evidence="5 6">
    <name type="scientific">Morella rubra</name>
    <name type="common">Chinese bayberry</name>
    <dbReference type="NCBI Taxonomy" id="262757"/>
    <lineage>
        <taxon>Eukaryota</taxon>
        <taxon>Viridiplantae</taxon>
        <taxon>Streptophyta</taxon>
        <taxon>Embryophyta</taxon>
        <taxon>Tracheophyta</taxon>
        <taxon>Spermatophyta</taxon>
        <taxon>Magnoliopsida</taxon>
        <taxon>eudicotyledons</taxon>
        <taxon>Gunneridae</taxon>
        <taxon>Pentapetalae</taxon>
        <taxon>rosids</taxon>
        <taxon>fabids</taxon>
        <taxon>Fagales</taxon>
        <taxon>Myricaceae</taxon>
        <taxon>Morella</taxon>
    </lineage>
</organism>
<keyword evidence="3" id="KW-0812">Transmembrane</keyword>
<protein>
    <recommendedName>
        <fullName evidence="4">RPW8 domain-containing protein</fullName>
    </recommendedName>
</protein>
<dbReference type="EMBL" id="RXIC02000424">
    <property type="protein sequence ID" value="KAB1199706.1"/>
    <property type="molecule type" value="Genomic_DNA"/>
</dbReference>
<evidence type="ECO:0000313" key="5">
    <source>
        <dbReference type="EMBL" id="KAB1199706.1"/>
    </source>
</evidence>
<dbReference type="InterPro" id="IPR042197">
    <property type="entry name" value="Apaf_helical"/>
</dbReference>
<keyword evidence="2" id="KW-0611">Plant defense</keyword>
<dbReference type="PANTHER" id="PTHR36766:SF3">
    <property type="entry name" value="RPW8 DOMAIN-CONTAINING PROTEIN"/>
    <property type="match status" value="1"/>
</dbReference>
<accession>A0A6A1UHI6</accession>
<dbReference type="Gene3D" id="3.80.10.10">
    <property type="entry name" value="Ribonuclease Inhibitor"/>
    <property type="match status" value="1"/>
</dbReference>
<dbReference type="InterPro" id="IPR032675">
    <property type="entry name" value="LRR_dom_sf"/>
</dbReference>
<evidence type="ECO:0000256" key="1">
    <source>
        <dbReference type="ARBA" id="ARBA00008894"/>
    </source>
</evidence>
<keyword evidence="3" id="KW-1133">Transmembrane helix</keyword>
<dbReference type="Gene3D" id="1.10.8.430">
    <property type="entry name" value="Helical domain of apoptotic protease-activating factors"/>
    <property type="match status" value="1"/>
</dbReference>
<dbReference type="OrthoDB" id="2016095at2759"/>
<dbReference type="PRINTS" id="PR00364">
    <property type="entry name" value="DISEASERSIST"/>
</dbReference>
<feature type="transmembrane region" description="Helical" evidence="3">
    <location>
        <begin position="464"/>
        <end position="491"/>
    </location>
</feature>